<gene>
    <name evidence="4" type="ORF">NCTC13350_02753</name>
</gene>
<dbReference type="Pfam" id="PF13673">
    <property type="entry name" value="Acetyltransf_10"/>
    <property type="match status" value="1"/>
</dbReference>
<evidence type="ECO:0000313" key="4">
    <source>
        <dbReference type="EMBL" id="SUB01807.1"/>
    </source>
</evidence>
<evidence type="ECO:0000313" key="5">
    <source>
        <dbReference type="Proteomes" id="UP000255000"/>
    </source>
</evidence>
<name>A0A378ZXD3_9HYPH</name>
<dbReference type="Proteomes" id="UP000255000">
    <property type="component" value="Unassembled WGS sequence"/>
</dbReference>
<dbReference type="CDD" id="cd04301">
    <property type="entry name" value="NAT_SF"/>
    <property type="match status" value="1"/>
</dbReference>
<dbReference type="OrthoDB" id="9806849at2"/>
<dbReference type="PROSITE" id="PS51186">
    <property type="entry name" value="GNAT"/>
    <property type="match status" value="1"/>
</dbReference>
<sequence>MRDWVLHLQDTRGHASHSVPFCSFHPWISPVFPSLSLRRARLSDAPELTQILHRAKASWGYPAAVMEAFRAEQRISPATITSQLLIVAEREGRMAAFAGGEMRQDHFYLGFLFVAPEHQGQGLGRLLLSAIEDLARDQEIYRILLESDPHAAPFYHHLGYRTLSERPSTMAPDQPIPMMERTFEPQFLPLTSIAMRLSRSQGWAFEAREAKAIAAHWQGLTSVNPSLWNGRKLHTLQVQHDRGHLTARCAEVNYASFLAWRDWGAPDRAAYNLFGSAIVRSSDGALLYGIMGPKTANHGSCYPPAGNLDLNDLRSDGSVDVEGSIARELLEEAGLDIDAARKGTLFALFDGQRICIGQELTFDATAEELRAQMLAHAATDPEEELEDIVILRQADDLKGRRSPGYARAIARSLLPKS</sequence>
<accession>A0A378ZXD3</accession>
<keyword evidence="2" id="KW-0012">Acyltransferase</keyword>
<dbReference type="PANTHER" id="PTHR43877:SF2">
    <property type="entry name" value="AMINOALKYLPHOSPHONATE N-ACETYLTRANSFERASE-RELATED"/>
    <property type="match status" value="1"/>
</dbReference>
<dbReference type="EMBL" id="UGSK01000001">
    <property type="protein sequence ID" value="SUB01807.1"/>
    <property type="molecule type" value="Genomic_DNA"/>
</dbReference>
<dbReference type="InterPro" id="IPR050832">
    <property type="entry name" value="Bact_Acetyltransf"/>
</dbReference>
<protein>
    <submittedName>
        <fullName evidence="4">Predicted acetyltransferase</fullName>
    </submittedName>
</protein>
<evidence type="ECO:0000259" key="3">
    <source>
        <dbReference type="PROSITE" id="PS51186"/>
    </source>
</evidence>
<keyword evidence="1 4" id="KW-0808">Transferase</keyword>
<dbReference type="InterPro" id="IPR000182">
    <property type="entry name" value="GNAT_dom"/>
</dbReference>
<reference evidence="4 5" key="1">
    <citation type="submission" date="2018-06" db="EMBL/GenBank/DDBJ databases">
        <authorList>
            <consortium name="Pathogen Informatics"/>
            <person name="Doyle S."/>
        </authorList>
    </citation>
    <scope>NUCLEOTIDE SEQUENCE [LARGE SCALE GENOMIC DNA]</scope>
    <source>
        <strain evidence="4 5">NCTC13350</strain>
    </source>
</reference>
<dbReference type="Gene3D" id="3.40.630.30">
    <property type="match status" value="1"/>
</dbReference>
<evidence type="ECO:0000256" key="1">
    <source>
        <dbReference type="ARBA" id="ARBA00022679"/>
    </source>
</evidence>
<dbReference type="AlphaFoldDB" id="A0A378ZXD3"/>
<proteinExistence type="predicted"/>
<evidence type="ECO:0000256" key="2">
    <source>
        <dbReference type="ARBA" id="ARBA00023315"/>
    </source>
</evidence>
<dbReference type="InterPro" id="IPR016181">
    <property type="entry name" value="Acyl_CoA_acyltransferase"/>
</dbReference>
<dbReference type="SUPFAM" id="SSF55729">
    <property type="entry name" value="Acyl-CoA N-acyltransferases (Nat)"/>
    <property type="match status" value="1"/>
</dbReference>
<dbReference type="PANTHER" id="PTHR43877">
    <property type="entry name" value="AMINOALKYLPHOSPHONATE N-ACETYLTRANSFERASE-RELATED-RELATED"/>
    <property type="match status" value="1"/>
</dbReference>
<organism evidence="4 5">
    <name type="scientific">Pannonibacter phragmitetus</name>
    <dbReference type="NCBI Taxonomy" id="121719"/>
    <lineage>
        <taxon>Bacteria</taxon>
        <taxon>Pseudomonadati</taxon>
        <taxon>Pseudomonadota</taxon>
        <taxon>Alphaproteobacteria</taxon>
        <taxon>Hyphomicrobiales</taxon>
        <taxon>Stappiaceae</taxon>
        <taxon>Pannonibacter</taxon>
    </lineage>
</organism>
<feature type="domain" description="N-acetyltransferase" evidence="3">
    <location>
        <begin position="35"/>
        <end position="184"/>
    </location>
</feature>
<dbReference type="GO" id="GO:0016747">
    <property type="term" value="F:acyltransferase activity, transferring groups other than amino-acyl groups"/>
    <property type="evidence" value="ECO:0007669"/>
    <property type="project" value="InterPro"/>
</dbReference>